<accession>A0A7I8LDE0</accession>
<dbReference type="GO" id="GO:0004497">
    <property type="term" value="F:monooxygenase activity"/>
    <property type="evidence" value="ECO:0007669"/>
    <property type="project" value="UniProtKB-KW"/>
</dbReference>
<evidence type="ECO:0000256" key="7">
    <source>
        <dbReference type="ARBA" id="ARBA00023033"/>
    </source>
</evidence>
<dbReference type="InterPro" id="IPR002401">
    <property type="entry name" value="Cyt_P450_E_grp-I"/>
</dbReference>
<proteinExistence type="inferred from homology"/>
<keyword evidence="7 9" id="KW-0503">Monooxygenase</keyword>
<evidence type="ECO:0000256" key="9">
    <source>
        <dbReference type="RuleBase" id="RU000461"/>
    </source>
</evidence>
<evidence type="ECO:0000256" key="2">
    <source>
        <dbReference type="ARBA" id="ARBA00010617"/>
    </source>
</evidence>
<keyword evidence="4 8" id="KW-0479">Metal-binding</keyword>
<evidence type="ECO:0000313" key="11">
    <source>
        <dbReference type="EMBL" id="CAA7407318.1"/>
    </source>
</evidence>
<dbReference type="SUPFAM" id="SSF48264">
    <property type="entry name" value="Cytochrome P450"/>
    <property type="match status" value="1"/>
</dbReference>
<dbReference type="CDD" id="cd11072">
    <property type="entry name" value="CYP71-like"/>
    <property type="match status" value="1"/>
</dbReference>
<dbReference type="AlphaFoldDB" id="A0A7I8LDE0"/>
<organism evidence="11 12">
    <name type="scientific">Spirodela intermedia</name>
    <name type="common">Intermediate duckweed</name>
    <dbReference type="NCBI Taxonomy" id="51605"/>
    <lineage>
        <taxon>Eukaryota</taxon>
        <taxon>Viridiplantae</taxon>
        <taxon>Streptophyta</taxon>
        <taxon>Embryophyta</taxon>
        <taxon>Tracheophyta</taxon>
        <taxon>Spermatophyta</taxon>
        <taxon>Magnoliopsida</taxon>
        <taxon>Liliopsida</taxon>
        <taxon>Araceae</taxon>
        <taxon>Lemnoideae</taxon>
        <taxon>Spirodela</taxon>
    </lineage>
</organism>
<sequence length="514" mass="57967">MYWCGELVPILLLVLVILPVFVFLSRRNVTKENERKKRKLPPGPPGLPLIGNLHQLGEHPHRALWELSKLYGPLMHLQLCRQQAVVVSSGEIAEEILKTHDLTSSSRPDLASWKRFSYNSSDVALSPYGAAWRELKKILVVKLLSTRKVEGFRRVREEEVERTMNLISCLAAANEAVNLSELAHSLSKSITCRVAFGGRFDEGGPLQPKSKLHRILSETQALLAALYVADYFPWAGWADKFTGLERRTVENIRELDFFLQEVIEAHANKSKMANDEEDIVDVLLRLQKEDISLTEDHVKGVLMNVLIGGTDTSSVTIEFAMAELVRNPSVMARAQEEVRSVVGEKGKIEETDIPLLNYVRSVVKETLRLHPVVPLIPRETTGHMTINGFEIPPKTRVMVNVWAIGRDPASWKRPDEFIPERFIDNPVDFKGQDFQFIPFGAGRRICPGLSFGVTTVQLKLANLLYAFNWEVPGGMGKESLSMEEASGITVHLKADLILRPTKYTNRVDRNYIEC</sequence>
<evidence type="ECO:0000256" key="1">
    <source>
        <dbReference type="ARBA" id="ARBA00001971"/>
    </source>
</evidence>
<dbReference type="PANTHER" id="PTHR47955:SF19">
    <property type="entry name" value="CYTOCHROME P450 71A9-LIKE ISOFORM X1"/>
    <property type="match status" value="1"/>
</dbReference>
<reference evidence="11" key="1">
    <citation type="submission" date="2020-02" db="EMBL/GenBank/DDBJ databases">
        <authorList>
            <person name="Scholz U."/>
            <person name="Mascher M."/>
            <person name="Fiebig A."/>
        </authorList>
    </citation>
    <scope>NUCLEOTIDE SEQUENCE</scope>
</reference>
<dbReference type="PROSITE" id="PS00086">
    <property type="entry name" value="CYTOCHROME_P450"/>
    <property type="match status" value="1"/>
</dbReference>
<feature type="binding site" description="axial binding residue" evidence="8">
    <location>
        <position position="446"/>
    </location>
    <ligand>
        <name>heme</name>
        <dbReference type="ChEBI" id="CHEBI:30413"/>
    </ligand>
    <ligandPart>
        <name>Fe</name>
        <dbReference type="ChEBI" id="CHEBI:18248"/>
    </ligandPart>
</feature>
<dbReference type="InterPro" id="IPR036396">
    <property type="entry name" value="Cyt_P450_sf"/>
</dbReference>
<keyword evidence="3 8" id="KW-0349">Heme</keyword>
<dbReference type="Pfam" id="PF00067">
    <property type="entry name" value="p450"/>
    <property type="match status" value="1"/>
</dbReference>
<keyword evidence="12" id="KW-1185">Reference proteome</keyword>
<name>A0A7I8LDE0_SPIIN</name>
<keyword evidence="6 8" id="KW-0408">Iron</keyword>
<protein>
    <submittedName>
        <fullName evidence="11">Uncharacterized protein</fullName>
    </submittedName>
</protein>
<evidence type="ECO:0000256" key="6">
    <source>
        <dbReference type="ARBA" id="ARBA00023004"/>
    </source>
</evidence>
<evidence type="ECO:0000256" key="4">
    <source>
        <dbReference type="ARBA" id="ARBA00022723"/>
    </source>
</evidence>
<keyword evidence="5 9" id="KW-0560">Oxidoreductase</keyword>
<dbReference type="GO" id="GO:0016705">
    <property type="term" value="F:oxidoreductase activity, acting on paired donors, with incorporation or reduction of molecular oxygen"/>
    <property type="evidence" value="ECO:0007669"/>
    <property type="project" value="InterPro"/>
</dbReference>
<keyword evidence="10" id="KW-0472">Membrane</keyword>
<dbReference type="InterPro" id="IPR001128">
    <property type="entry name" value="Cyt_P450"/>
</dbReference>
<feature type="transmembrane region" description="Helical" evidence="10">
    <location>
        <begin position="6"/>
        <end position="25"/>
    </location>
</feature>
<dbReference type="GO" id="GO:0005506">
    <property type="term" value="F:iron ion binding"/>
    <property type="evidence" value="ECO:0007669"/>
    <property type="project" value="InterPro"/>
</dbReference>
<keyword evidence="10" id="KW-0812">Transmembrane</keyword>
<keyword evidence="10" id="KW-1133">Transmembrane helix</keyword>
<evidence type="ECO:0000313" key="12">
    <source>
        <dbReference type="Proteomes" id="UP000663760"/>
    </source>
</evidence>
<evidence type="ECO:0000256" key="5">
    <source>
        <dbReference type="ARBA" id="ARBA00023002"/>
    </source>
</evidence>
<dbReference type="Gene3D" id="1.10.630.10">
    <property type="entry name" value="Cytochrome P450"/>
    <property type="match status" value="1"/>
</dbReference>
<comment type="similarity">
    <text evidence="2 9">Belongs to the cytochrome P450 family.</text>
</comment>
<dbReference type="PRINTS" id="PR00463">
    <property type="entry name" value="EP450I"/>
</dbReference>
<dbReference type="FunFam" id="1.10.630.10:FF:000011">
    <property type="entry name" value="Cytochrome P450 83B1"/>
    <property type="match status" value="1"/>
</dbReference>
<dbReference type="EMBL" id="LR746276">
    <property type="protein sequence ID" value="CAA7407318.1"/>
    <property type="molecule type" value="Genomic_DNA"/>
</dbReference>
<dbReference type="Proteomes" id="UP000663760">
    <property type="component" value="Chromosome 13"/>
</dbReference>
<dbReference type="GO" id="GO:0020037">
    <property type="term" value="F:heme binding"/>
    <property type="evidence" value="ECO:0007669"/>
    <property type="project" value="InterPro"/>
</dbReference>
<evidence type="ECO:0000256" key="10">
    <source>
        <dbReference type="SAM" id="Phobius"/>
    </source>
</evidence>
<dbReference type="PRINTS" id="PR00385">
    <property type="entry name" value="P450"/>
</dbReference>
<evidence type="ECO:0000256" key="3">
    <source>
        <dbReference type="ARBA" id="ARBA00022617"/>
    </source>
</evidence>
<evidence type="ECO:0000256" key="8">
    <source>
        <dbReference type="PIRSR" id="PIRSR602401-1"/>
    </source>
</evidence>
<comment type="cofactor">
    <cofactor evidence="1 8">
        <name>heme</name>
        <dbReference type="ChEBI" id="CHEBI:30413"/>
    </cofactor>
</comment>
<gene>
    <name evidence="11" type="ORF">SI8410_13017996</name>
</gene>
<dbReference type="PANTHER" id="PTHR47955">
    <property type="entry name" value="CYTOCHROME P450 FAMILY 71 PROTEIN"/>
    <property type="match status" value="1"/>
</dbReference>
<dbReference type="InterPro" id="IPR017972">
    <property type="entry name" value="Cyt_P450_CS"/>
</dbReference>
<dbReference type="OrthoDB" id="2789670at2759"/>